<dbReference type="PANTHER" id="PTHR45815">
    <property type="entry name" value="PROTEIN DISULFIDE-ISOMERASE A6"/>
    <property type="match status" value="1"/>
</dbReference>
<sequence length="520" mass="56213">MRAWIGKPRSHMPSKRSSFRTPCFNPFGPATSQLKYCAYSRGNESPMILGLSLRAYDRTTKQSSTNSIMLQPTSVLFLVASLLAALPVNADGLYTKKSPVLQVNQKDYNQLIANSNFTSIVEFYAPWCGHCQNLKPAYEKAAKSLDGLAKVAAVNCDDDANKPFCGQMGVQGFPTLKIVTPSKKPGKPRVEDYQGPRTAKGIVDAVVDKIPNHVKRLTDKNVDEWLSEDEDLPKAILFTEKGTTSALIRALAIDFLGGIKVAQIRNKESDAVEKFGITEFPTLVLIPGSGKDHIIYDGELKKDPMVNFLSQAASPNPDPAPAPAKAKEKSSKPTESGTGPEPSEPSGAEDKPSVPVQVPTPAPAIDTLTTAEALESACLAPKSGTCVLAFLPESGEPGTELPGHAKEALGSLAEVAHKHAQRKTNLFPLYSIPAGNTASKTLRAGLDLPEEVQSVEIVALNARRGWWRQYDPSESADYGSVRVEAWIDAIRLGEGSRNKMPEGIIVTKDQSEKKAEHDEL</sequence>
<dbReference type="PROSITE" id="PS00194">
    <property type="entry name" value="THIOREDOXIN_1"/>
    <property type="match status" value="1"/>
</dbReference>
<evidence type="ECO:0000256" key="2">
    <source>
        <dbReference type="ARBA" id="ARBA00004319"/>
    </source>
</evidence>
<evidence type="ECO:0000313" key="10">
    <source>
        <dbReference type="Proteomes" id="UP001610432"/>
    </source>
</evidence>
<dbReference type="SUPFAM" id="SSF52833">
    <property type="entry name" value="Thioredoxin-like"/>
    <property type="match status" value="2"/>
</dbReference>
<comment type="catalytic activity">
    <reaction evidence="1">
        <text>Catalyzes the rearrangement of -S-S- bonds in proteins.</text>
        <dbReference type="EC" id="5.3.4.1"/>
    </reaction>
</comment>
<comment type="caution">
    <text evidence="9">The sequence shown here is derived from an EMBL/GenBank/DDBJ whole genome shotgun (WGS) entry which is preliminary data.</text>
</comment>
<accession>A0ABR4LKI6</accession>
<evidence type="ECO:0000256" key="3">
    <source>
        <dbReference type="ARBA" id="ARBA00012723"/>
    </source>
</evidence>
<keyword evidence="4" id="KW-1015">Disulfide bond</keyword>
<keyword evidence="10" id="KW-1185">Reference proteome</keyword>
<evidence type="ECO:0000313" key="9">
    <source>
        <dbReference type="EMBL" id="KAL2863892.1"/>
    </source>
</evidence>
<evidence type="ECO:0000256" key="5">
    <source>
        <dbReference type="ARBA" id="ARBA00023235"/>
    </source>
</evidence>
<keyword evidence="6" id="KW-0676">Redox-active center</keyword>
<dbReference type="CDD" id="cd02981">
    <property type="entry name" value="PDI_b_family"/>
    <property type="match status" value="1"/>
</dbReference>
<dbReference type="PROSITE" id="PS51352">
    <property type="entry name" value="THIOREDOXIN_2"/>
    <property type="match status" value="1"/>
</dbReference>
<name>A0ABR4LKI6_9EURO</name>
<dbReference type="InterPro" id="IPR036249">
    <property type="entry name" value="Thioredoxin-like_sf"/>
</dbReference>
<evidence type="ECO:0000256" key="4">
    <source>
        <dbReference type="ARBA" id="ARBA00023157"/>
    </source>
</evidence>
<dbReference type="CDD" id="cd03002">
    <property type="entry name" value="PDI_a_MPD1_like"/>
    <property type="match status" value="1"/>
</dbReference>
<dbReference type="InterPro" id="IPR017937">
    <property type="entry name" value="Thioredoxin_CS"/>
</dbReference>
<dbReference type="Gene3D" id="3.40.30.10">
    <property type="entry name" value="Glutaredoxin"/>
    <property type="match status" value="2"/>
</dbReference>
<organism evidence="9 10">
    <name type="scientific">Aspergillus lucknowensis</name>
    <dbReference type="NCBI Taxonomy" id="176173"/>
    <lineage>
        <taxon>Eukaryota</taxon>
        <taxon>Fungi</taxon>
        <taxon>Dikarya</taxon>
        <taxon>Ascomycota</taxon>
        <taxon>Pezizomycotina</taxon>
        <taxon>Eurotiomycetes</taxon>
        <taxon>Eurotiomycetidae</taxon>
        <taxon>Eurotiales</taxon>
        <taxon>Aspergillaceae</taxon>
        <taxon>Aspergillus</taxon>
        <taxon>Aspergillus subgen. Nidulantes</taxon>
    </lineage>
</organism>
<reference evidence="9 10" key="1">
    <citation type="submission" date="2024-07" db="EMBL/GenBank/DDBJ databases">
        <title>Section-level genome sequencing and comparative genomics of Aspergillus sections Usti and Cavernicolus.</title>
        <authorList>
            <consortium name="Lawrence Berkeley National Laboratory"/>
            <person name="Nybo J.L."/>
            <person name="Vesth T.C."/>
            <person name="Theobald S."/>
            <person name="Frisvad J.C."/>
            <person name="Larsen T.O."/>
            <person name="Kjaerboelling I."/>
            <person name="Rothschild-Mancinelli K."/>
            <person name="Lyhne E.K."/>
            <person name="Kogle M.E."/>
            <person name="Barry K."/>
            <person name="Clum A."/>
            <person name="Na H."/>
            <person name="Ledsgaard L."/>
            <person name="Lin J."/>
            <person name="Lipzen A."/>
            <person name="Kuo A."/>
            <person name="Riley R."/>
            <person name="Mondo S."/>
            <person name="Labutti K."/>
            <person name="Haridas S."/>
            <person name="Pangalinan J."/>
            <person name="Salamov A.A."/>
            <person name="Simmons B.A."/>
            <person name="Magnuson J.K."/>
            <person name="Chen J."/>
            <person name="Drula E."/>
            <person name="Henrissat B."/>
            <person name="Wiebenga A."/>
            <person name="Lubbers R.J."/>
            <person name="Gomes A.C."/>
            <person name="Macurrencykelacurrency M.R."/>
            <person name="Stajich J."/>
            <person name="Grigoriev I.V."/>
            <person name="Mortensen U.H."/>
            <person name="De Vries R.P."/>
            <person name="Baker S.E."/>
            <person name="Andersen M.R."/>
        </authorList>
    </citation>
    <scope>NUCLEOTIDE SEQUENCE [LARGE SCALE GENOMIC DNA]</scope>
    <source>
        <strain evidence="9 10">CBS 449.75</strain>
    </source>
</reference>
<feature type="domain" description="Thioredoxin" evidence="8">
    <location>
        <begin position="82"/>
        <end position="212"/>
    </location>
</feature>
<dbReference type="RefSeq" id="XP_070882871.1">
    <property type="nucleotide sequence ID" value="XM_071025943.1"/>
</dbReference>
<dbReference type="InterPro" id="IPR013766">
    <property type="entry name" value="Thioredoxin_domain"/>
</dbReference>
<dbReference type="Pfam" id="PF24541">
    <property type="entry name" value="Thioredox_PDIA6_C"/>
    <property type="match status" value="1"/>
</dbReference>
<dbReference type="Proteomes" id="UP001610432">
    <property type="component" value="Unassembled WGS sequence"/>
</dbReference>
<dbReference type="EC" id="5.3.4.1" evidence="3"/>
<evidence type="ECO:0000256" key="7">
    <source>
        <dbReference type="SAM" id="MobiDB-lite"/>
    </source>
</evidence>
<evidence type="ECO:0000259" key="8">
    <source>
        <dbReference type="PROSITE" id="PS51352"/>
    </source>
</evidence>
<gene>
    <name evidence="9" type="ORF">BJX67DRAFT_231675</name>
</gene>
<dbReference type="PRINTS" id="PR00421">
    <property type="entry name" value="THIOREDOXIN"/>
</dbReference>
<proteinExistence type="predicted"/>
<feature type="region of interest" description="Disordered" evidence="7">
    <location>
        <begin position="309"/>
        <end position="361"/>
    </location>
</feature>
<dbReference type="InterPro" id="IPR057305">
    <property type="entry name" value="Thioredox_PDIA6_C"/>
</dbReference>
<comment type="subcellular location">
    <subcellularLocation>
        <location evidence="2">Endoplasmic reticulum lumen</location>
    </subcellularLocation>
</comment>
<keyword evidence="5" id="KW-0413">Isomerase</keyword>
<evidence type="ECO:0000256" key="1">
    <source>
        <dbReference type="ARBA" id="ARBA00001182"/>
    </source>
</evidence>
<dbReference type="GeneID" id="98141015"/>
<dbReference type="Pfam" id="PF00085">
    <property type="entry name" value="Thioredoxin"/>
    <property type="match status" value="1"/>
</dbReference>
<dbReference type="EMBL" id="JBFXLQ010000046">
    <property type="protein sequence ID" value="KAL2863892.1"/>
    <property type="molecule type" value="Genomic_DNA"/>
</dbReference>
<dbReference type="PANTHER" id="PTHR45815:SF3">
    <property type="entry name" value="PROTEIN DISULFIDE-ISOMERASE A6"/>
    <property type="match status" value="1"/>
</dbReference>
<evidence type="ECO:0000256" key="6">
    <source>
        <dbReference type="ARBA" id="ARBA00023284"/>
    </source>
</evidence>
<protein>
    <recommendedName>
        <fullName evidence="3">protein disulfide-isomerase</fullName>
        <ecNumber evidence="3">5.3.4.1</ecNumber>
    </recommendedName>
</protein>